<organism evidence="2 3">
    <name type="scientific">Tumebacillus lacus</name>
    <dbReference type="NCBI Taxonomy" id="2995335"/>
    <lineage>
        <taxon>Bacteria</taxon>
        <taxon>Bacillati</taxon>
        <taxon>Bacillota</taxon>
        <taxon>Bacilli</taxon>
        <taxon>Bacillales</taxon>
        <taxon>Alicyclobacillaceae</taxon>
        <taxon>Tumebacillus</taxon>
    </lineage>
</organism>
<feature type="region of interest" description="Disordered" evidence="1">
    <location>
        <begin position="1"/>
        <end position="40"/>
    </location>
</feature>
<dbReference type="Proteomes" id="UP001208017">
    <property type="component" value="Unassembled WGS sequence"/>
</dbReference>
<protein>
    <submittedName>
        <fullName evidence="2">Uncharacterized protein</fullName>
    </submittedName>
</protein>
<sequence length="112" mass="12655">MTEGKKQSFKDFTNQKQLRLTDDPNYPVQHLSGDASTDNRQYITEDASNTIAMETLQAQSGMFMHPMHDVTQTDQVNGDKVLEALQQQLDEMELQVEGGDGQKDPNERPGNR</sequence>
<dbReference type="EMBL" id="JAPMLT010000002">
    <property type="protein sequence ID" value="MCX7569332.1"/>
    <property type="molecule type" value="Genomic_DNA"/>
</dbReference>
<gene>
    <name evidence="2" type="ORF">OS242_05115</name>
</gene>
<comment type="caution">
    <text evidence="2">The sequence shown here is derived from an EMBL/GenBank/DDBJ whole genome shotgun (WGS) entry which is preliminary data.</text>
</comment>
<dbReference type="RefSeq" id="WP_267150577.1">
    <property type="nucleotide sequence ID" value="NZ_JAPMLT010000002.1"/>
</dbReference>
<accession>A0ABT3X0N7</accession>
<evidence type="ECO:0000256" key="1">
    <source>
        <dbReference type="SAM" id="MobiDB-lite"/>
    </source>
</evidence>
<feature type="compositionally biased region" description="Basic and acidic residues" evidence="1">
    <location>
        <begin position="100"/>
        <end position="112"/>
    </location>
</feature>
<feature type="region of interest" description="Disordered" evidence="1">
    <location>
        <begin position="92"/>
        <end position="112"/>
    </location>
</feature>
<evidence type="ECO:0000313" key="2">
    <source>
        <dbReference type="EMBL" id="MCX7569332.1"/>
    </source>
</evidence>
<evidence type="ECO:0000313" key="3">
    <source>
        <dbReference type="Proteomes" id="UP001208017"/>
    </source>
</evidence>
<keyword evidence="3" id="KW-1185">Reference proteome</keyword>
<reference evidence="2 3" key="1">
    <citation type="submission" date="2022-11" db="EMBL/GenBank/DDBJ databases">
        <title>Study of microbial diversity in lake waters.</title>
        <authorList>
            <person name="Zhang J."/>
        </authorList>
    </citation>
    <scope>NUCLEOTIDE SEQUENCE [LARGE SCALE GENOMIC DNA]</scope>
    <source>
        <strain evidence="2 3">DT12</strain>
    </source>
</reference>
<proteinExistence type="predicted"/>
<name>A0ABT3X0N7_9BACL</name>